<sequence length="78" mass="8256">MHSKMYVILPSSKLSFGKESNYEDSTKVGIGTLRAGVLGKESVSNRKKVSLGATVKLLLSGQEVTGSNPGNNLSACRE</sequence>
<accession>A0AAN9P7S9</accession>
<proteinExistence type="predicted"/>
<keyword evidence="2" id="KW-1185">Reference proteome</keyword>
<protein>
    <submittedName>
        <fullName evidence="1">Uncharacterized protein</fullName>
    </submittedName>
</protein>
<dbReference type="Proteomes" id="UP001372338">
    <property type="component" value="Unassembled WGS sequence"/>
</dbReference>
<name>A0AAN9P7S9_CROPI</name>
<dbReference type="EMBL" id="JAYWIO010000001">
    <property type="protein sequence ID" value="KAK7287584.1"/>
    <property type="molecule type" value="Genomic_DNA"/>
</dbReference>
<reference evidence="1 2" key="1">
    <citation type="submission" date="2024-01" db="EMBL/GenBank/DDBJ databases">
        <title>The genomes of 5 underutilized Papilionoideae crops provide insights into root nodulation and disease resistanc.</title>
        <authorList>
            <person name="Yuan L."/>
        </authorList>
    </citation>
    <scope>NUCLEOTIDE SEQUENCE [LARGE SCALE GENOMIC DNA]</scope>
    <source>
        <strain evidence="1">ZHUSHIDOU_FW_LH</strain>
        <tissue evidence="1">Leaf</tissue>
    </source>
</reference>
<evidence type="ECO:0000313" key="2">
    <source>
        <dbReference type="Proteomes" id="UP001372338"/>
    </source>
</evidence>
<dbReference type="AlphaFoldDB" id="A0AAN9P7S9"/>
<evidence type="ECO:0000313" key="1">
    <source>
        <dbReference type="EMBL" id="KAK7287584.1"/>
    </source>
</evidence>
<organism evidence="1 2">
    <name type="scientific">Crotalaria pallida</name>
    <name type="common">Smooth rattlebox</name>
    <name type="synonym">Crotalaria striata</name>
    <dbReference type="NCBI Taxonomy" id="3830"/>
    <lineage>
        <taxon>Eukaryota</taxon>
        <taxon>Viridiplantae</taxon>
        <taxon>Streptophyta</taxon>
        <taxon>Embryophyta</taxon>
        <taxon>Tracheophyta</taxon>
        <taxon>Spermatophyta</taxon>
        <taxon>Magnoliopsida</taxon>
        <taxon>eudicotyledons</taxon>
        <taxon>Gunneridae</taxon>
        <taxon>Pentapetalae</taxon>
        <taxon>rosids</taxon>
        <taxon>fabids</taxon>
        <taxon>Fabales</taxon>
        <taxon>Fabaceae</taxon>
        <taxon>Papilionoideae</taxon>
        <taxon>50 kb inversion clade</taxon>
        <taxon>genistoids sensu lato</taxon>
        <taxon>core genistoids</taxon>
        <taxon>Crotalarieae</taxon>
        <taxon>Crotalaria</taxon>
    </lineage>
</organism>
<comment type="caution">
    <text evidence="1">The sequence shown here is derived from an EMBL/GenBank/DDBJ whole genome shotgun (WGS) entry which is preliminary data.</text>
</comment>
<gene>
    <name evidence="1" type="ORF">RIF29_00865</name>
</gene>